<comment type="subcellular location">
    <subcellularLocation>
        <location evidence="1">Membrane</location>
        <topology evidence="1">Multi-pass membrane protein</topology>
    </subcellularLocation>
</comment>
<dbReference type="GO" id="GO:0016020">
    <property type="term" value="C:membrane"/>
    <property type="evidence" value="ECO:0007669"/>
    <property type="project" value="UniProtKB-SubCell"/>
</dbReference>
<protein>
    <recommendedName>
        <fullName evidence="7">DUF2442 domain-containing protein</fullName>
    </recommendedName>
</protein>
<proteinExistence type="predicted"/>
<dbReference type="AlphaFoldDB" id="A0A139SWB1"/>
<dbReference type="CDD" id="cd06261">
    <property type="entry name" value="TM_PBP2"/>
    <property type="match status" value="1"/>
</dbReference>
<gene>
    <name evidence="5" type="ORF">AXE65_11320</name>
</gene>
<evidence type="ECO:0000313" key="5">
    <source>
        <dbReference type="EMBL" id="KXU38897.1"/>
    </source>
</evidence>
<dbReference type="EMBL" id="LSZO01000059">
    <property type="protein sequence ID" value="KXU38897.1"/>
    <property type="molecule type" value="Genomic_DNA"/>
</dbReference>
<reference evidence="5 6" key="1">
    <citation type="submission" date="2016-02" db="EMBL/GenBank/DDBJ databases">
        <authorList>
            <person name="Wen L."/>
            <person name="He K."/>
            <person name="Yang H."/>
        </authorList>
    </citation>
    <scope>NUCLEOTIDE SEQUENCE [LARGE SCALE GENOMIC DNA]</scope>
    <source>
        <strain evidence="5 6">CV58</strain>
    </source>
</reference>
<evidence type="ECO:0000256" key="4">
    <source>
        <dbReference type="ARBA" id="ARBA00023136"/>
    </source>
</evidence>
<dbReference type="RefSeq" id="WP_068388053.1">
    <property type="nucleotide sequence ID" value="NZ_LSZO01000059.1"/>
</dbReference>
<dbReference type="Gene3D" id="1.10.260.40">
    <property type="entry name" value="lambda repressor-like DNA-binding domains"/>
    <property type="match status" value="1"/>
</dbReference>
<dbReference type="Gene3D" id="3.30.2020.10">
    <property type="entry name" value="NE0471-like N-terminal domain"/>
    <property type="match status" value="1"/>
</dbReference>
<dbReference type="InterPro" id="IPR018841">
    <property type="entry name" value="DUF2442"/>
</dbReference>
<dbReference type="GO" id="GO:0055085">
    <property type="term" value="P:transmembrane transport"/>
    <property type="evidence" value="ECO:0007669"/>
    <property type="project" value="InterPro"/>
</dbReference>
<keyword evidence="6" id="KW-1185">Reference proteome</keyword>
<comment type="caution">
    <text evidence="5">The sequence shown here is derived from an EMBL/GenBank/DDBJ whole genome shotgun (WGS) entry which is preliminary data.</text>
</comment>
<dbReference type="Proteomes" id="UP000072660">
    <property type="component" value="Unassembled WGS sequence"/>
</dbReference>
<organism evidence="5 6">
    <name type="scientific">Ventosimonas gracilis</name>
    <dbReference type="NCBI Taxonomy" id="1680762"/>
    <lineage>
        <taxon>Bacteria</taxon>
        <taxon>Pseudomonadati</taxon>
        <taxon>Pseudomonadota</taxon>
        <taxon>Gammaproteobacteria</taxon>
        <taxon>Pseudomonadales</taxon>
        <taxon>Ventosimonadaceae</taxon>
        <taxon>Ventosimonas</taxon>
    </lineage>
</organism>
<dbReference type="OrthoDB" id="6935755at2"/>
<evidence type="ECO:0000256" key="2">
    <source>
        <dbReference type="ARBA" id="ARBA00022692"/>
    </source>
</evidence>
<evidence type="ECO:0000313" key="6">
    <source>
        <dbReference type="Proteomes" id="UP000072660"/>
    </source>
</evidence>
<keyword evidence="3" id="KW-1133">Transmembrane helix</keyword>
<dbReference type="InterPro" id="IPR010982">
    <property type="entry name" value="Lambda_DNA-bd_dom_sf"/>
</dbReference>
<sequence length="141" mass="15691">MLTIKQVEPLDGFRLRVRLSNGKTIEPCIAEYLDAPCYEGLRDSYLLAQVDEWGHAVEWPDDVAIGLEALYRLAREQAGKAYPVAAFNQWMRRNGLSANEAAKALGLSRRTIIYYHTGAKPIPPVVGLACDGYNARLKQAV</sequence>
<dbReference type="GO" id="GO:0003677">
    <property type="term" value="F:DNA binding"/>
    <property type="evidence" value="ECO:0007669"/>
    <property type="project" value="InterPro"/>
</dbReference>
<keyword evidence="4" id="KW-0472">Membrane</keyword>
<keyword evidence="2" id="KW-0812">Transmembrane</keyword>
<evidence type="ECO:0000256" key="3">
    <source>
        <dbReference type="ARBA" id="ARBA00022989"/>
    </source>
</evidence>
<dbReference type="SUPFAM" id="SSF47413">
    <property type="entry name" value="lambda repressor-like DNA-binding domains"/>
    <property type="match status" value="1"/>
</dbReference>
<dbReference type="InterPro" id="IPR036782">
    <property type="entry name" value="NE0471-like_N"/>
</dbReference>
<dbReference type="Pfam" id="PF10387">
    <property type="entry name" value="DUF2442"/>
    <property type="match status" value="1"/>
</dbReference>
<evidence type="ECO:0008006" key="7">
    <source>
        <dbReference type="Google" id="ProtNLM"/>
    </source>
</evidence>
<name>A0A139SWB1_9GAMM</name>
<accession>A0A139SWB1</accession>
<evidence type="ECO:0000256" key="1">
    <source>
        <dbReference type="ARBA" id="ARBA00004141"/>
    </source>
</evidence>
<dbReference type="SUPFAM" id="SSF143880">
    <property type="entry name" value="NE0471 N-terminal domain-like"/>
    <property type="match status" value="1"/>
</dbReference>
<dbReference type="InterPro" id="IPR000515">
    <property type="entry name" value="MetI-like"/>
</dbReference>